<dbReference type="RefSeq" id="WP_090559016.1">
    <property type="nucleotide sequence ID" value="NZ_FNRA01000011.1"/>
</dbReference>
<dbReference type="InterPro" id="IPR005467">
    <property type="entry name" value="His_kinase_dom"/>
</dbReference>
<evidence type="ECO:0000313" key="7">
    <source>
        <dbReference type="Proteomes" id="UP000198850"/>
    </source>
</evidence>
<comment type="catalytic activity">
    <reaction evidence="1">
        <text>ATP + protein L-histidine = ADP + protein N-phospho-L-histidine.</text>
        <dbReference type="EC" id="2.7.13.3"/>
    </reaction>
</comment>
<dbReference type="InterPro" id="IPR013783">
    <property type="entry name" value="Ig-like_fold"/>
</dbReference>
<dbReference type="Pfam" id="PF00512">
    <property type="entry name" value="HisKA"/>
    <property type="match status" value="1"/>
</dbReference>
<reference evidence="6 7" key="1">
    <citation type="submission" date="2016-10" db="EMBL/GenBank/DDBJ databases">
        <authorList>
            <person name="de Groot N.N."/>
        </authorList>
    </citation>
    <scope>NUCLEOTIDE SEQUENCE [LARGE SCALE GENOMIC DNA]</scope>
    <source>
        <strain evidence="6 7">DSM 19033</strain>
    </source>
</reference>
<keyword evidence="4" id="KW-0472">Membrane</keyword>
<dbReference type="CDD" id="cd00082">
    <property type="entry name" value="HisKA"/>
    <property type="match status" value="1"/>
</dbReference>
<dbReference type="EC" id="2.7.13.3" evidence="2"/>
<sequence length="1058" mass="119838">MFRSDKKNLLYTILCLLPFFASGQSYYFKRYQAEDGLAHNTVIAILQDQKGFMWVGTKEGLNRFDGYTFKSFKNNQTGFGRIGNNSIISLCEDRRGMIWVGTNHGIFRFNPYTETFTALPVPPSSISNILVDKKNQLWFLSNNELVQYDQRRNKVTNHHLSASCIAFDPSMNLWLGTFGGTIGKYDPKTNTSSVIPILHDLPFSSKQISKLLWTDQDQLLIGTTKQGLLSYHLKTGQLKSLLLRNKDRTEIYVRDIMADSSKTFWIATESGIYVCNQDKSQIENIRKQVGDNYSLSDNAVYCLYKDNCGGLWAGTFFGGLNYLSAETNQFKKYYPVNGINSISGNAVREISSDREGNIWIGTEDAGLNKLNTSTGKFSHYTSRDIPSSLSYPNIHGMLTVGNRVYIGPFQHGLEVMDIPTGRIIKRINPVGKEDSRSSDFVMCIYLTRDSNLLIGTTGAGLFMLNEKNYHFKRVQQIPKDSQVYSIVEDHESTIWTGSMQSGVFYYNARTGSSGNIRFGRQKESPNIPEYAIQGIFEDSNHFLWMATEGGGLIRLNRDRKSFKRFSTENGLPSNSLFRILEDDEKNLWISSLKGLICMNMKSGKIKTYTQANGLITDQFNYNSAFKDRQGMMYFGSVKGMVAFTPSALGKPRQVPPTYITGFQISNTETVPAIRNSPLKNSIIYTDSLVLEHDQSSFNIEFSTLGYSSPSVTRYKYLMKGLDKNWTYLNVNRKAYFTNLAAGNYTFIVAAESNVGNWTGKERTLFIKILPPVWKSTLAYGLYFVIMAGLICLALHLYMRYQDRKNSSKLQLYELEKEKEIYQAKIEFFTNIAHEIQTPLTLIAGPVERILKKADDSPAIKKSLLMIEKNTNRLLSLTTQLLDFRKTEMNEFGLSFVSTNVTALLADQADIFRAAAEKRKIGLSLNFPKKQLVAFVDTEAFVKIMGNLISNAIKYGESKVSVSILCGEKEERDFSIRISNDGKPIPKELREKIFEPFFRIHGSEQQGTGIGLSLAKSLTELHNGSLKLVYDETNLITFQLTLPIHQKFGFKLGNWKNMK</sequence>
<dbReference type="Proteomes" id="UP000198850">
    <property type="component" value="Unassembled WGS sequence"/>
</dbReference>
<dbReference type="Pfam" id="PF07494">
    <property type="entry name" value="Reg_prop"/>
    <property type="match status" value="4"/>
</dbReference>
<dbReference type="Pfam" id="PF02518">
    <property type="entry name" value="HATPase_c"/>
    <property type="match status" value="1"/>
</dbReference>
<accession>A0A1H4GR92</accession>
<dbReference type="SUPFAM" id="SSF47384">
    <property type="entry name" value="Homodimeric domain of signal transducing histidine kinase"/>
    <property type="match status" value="1"/>
</dbReference>
<organism evidence="6 7">
    <name type="scientific">Pedobacter hartonius</name>
    <dbReference type="NCBI Taxonomy" id="425514"/>
    <lineage>
        <taxon>Bacteria</taxon>
        <taxon>Pseudomonadati</taxon>
        <taxon>Bacteroidota</taxon>
        <taxon>Sphingobacteriia</taxon>
        <taxon>Sphingobacteriales</taxon>
        <taxon>Sphingobacteriaceae</taxon>
        <taxon>Pedobacter</taxon>
    </lineage>
</organism>
<dbReference type="OrthoDB" id="9809670at2"/>
<protein>
    <recommendedName>
        <fullName evidence="2">histidine kinase</fullName>
        <ecNumber evidence="2">2.7.13.3</ecNumber>
    </recommendedName>
</protein>
<dbReference type="InterPro" id="IPR003594">
    <property type="entry name" value="HATPase_dom"/>
</dbReference>
<dbReference type="InterPro" id="IPR003661">
    <property type="entry name" value="HisK_dim/P_dom"/>
</dbReference>
<dbReference type="SMART" id="SM00387">
    <property type="entry name" value="HATPase_c"/>
    <property type="match status" value="1"/>
</dbReference>
<dbReference type="CDD" id="cd00075">
    <property type="entry name" value="HATPase"/>
    <property type="match status" value="1"/>
</dbReference>
<keyword evidence="7" id="KW-1185">Reference proteome</keyword>
<dbReference type="Gene3D" id="2.130.10.10">
    <property type="entry name" value="YVTN repeat-like/Quinoprotein amine dehydrogenase"/>
    <property type="match status" value="2"/>
</dbReference>
<dbReference type="PROSITE" id="PS50109">
    <property type="entry name" value="HIS_KIN"/>
    <property type="match status" value="1"/>
</dbReference>
<dbReference type="SMART" id="SM00388">
    <property type="entry name" value="HisKA"/>
    <property type="match status" value="1"/>
</dbReference>
<evidence type="ECO:0000259" key="5">
    <source>
        <dbReference type="PROSITE" id="PS50109"/>
    </source>
</evidence>
<gene>
    <name evidence="6" type="ORF">SAMN05443550_11143</name>
</gene>
<dbReference type="InterPro" id="IPR036890">
    <property type="entry name" value="HATPase_C_sf"/>
</dbReference>
<name>A0A1H4GR92_9SPHI</name>
<dbReference type="SUPFAM" id="SSF55874">
    <property type="entry name" value="ATPase domain of HSP90 chaperone/DNA topoisomerase II/histidine kinase"/>
    <property type="match status" value="1"/>
</dbReference>
<dbReference type="GO" id="GO:0000155">
    <property type="term" value="F:phosphorelay sensor kinase activity"/>
    <property type="evidence" value="ECO:0007669"/>
    <property type="project" value="InterPro"/>
</dbReference>
<evidence type="ECO:0000256" key="3">
    <source>
        <dbReference type="ARBA" id="ARBA00022553"/>
    </source>
</evidence>
<evidence type="ECO:0000313" key="6">
    <source>
        <dbReference type="EMBL" id="SEB12136.1"/>
    </source>
</evidence>
<keyword evidence="3" id="KW-0597">Phosphoprotein</keyword>
<feature type="transmembrane region" description="Helical" evidence="4">
    <location>
        <begin position="777"/>
        <end position="798"/>
    </location>
</feature>
<feature type="domain" description="Histidine kinase" evidence="5">
    <location>
        <begin position="830"/>
        <end position="1045"/>
    </location>
</feature>
<dbReference type="InterPro" id="IPR011123">
    <property type="entry name" value="Y_Y_Y"/>
</dbReference>
<proteinExistence type="predicted"/>
<dbReference type="InterPro" id="IPR004358">
    <property type="entry name" value="Sig_transdc_His_kin-like_C"/>
</dbReference>
<evidence type="ECO:0000256" key="2">
    <source>
        <dbReference type="ARBA" id="ARBA00012438"/>
    </source>
</evidence>
<dbReference type="SUPFAM" id="SSF63829">
    <property type="entry name" value="Calcium-dependent phosphotriesterase"/>
    <property type="match status" value="3"/>
</dbReference>
<dbReference type="PRINTS" id="PR00344">
    <property type="entry name" value="BCTRLSENSOR"/>
</dbReference>
<dbReference type="STRING" id="425514.SAMN05443550_11143"/>
<dbReference type="Gene3D" id="2.60.40.10">
    <property type="entry name" value="Immunoglobulins"/>
    <property type="match status" value="1"/>
</dbReference>
<dbReference type="FunFam" id="1.10.287.130:FF:000045">
    <property type="entry name" value="Two-component system sensor histidine kinase/response regulator"/>
    <property type="match status" value="1"/>
</dbReference>
<dbReference type="Pfam" id="PF07495">
    <property type="entry name" value="Y_Y_Y"/>
    <property type="match status" value="1"/>
</dbReference>
<evidence type="ECO:0000256" key="4">
    <source>
        <dbReference type="SAM" id="Phobius"/>
    </source>
</evidence>
<dbReference type="Gene3D" id="3.30.565.10">
    <property type="entry name" value="Histidine kinase-like ATPase, C-terminal domain"/>
    <property type="match status" value="1"/>
</dbReference>
<dbReference type="EMBL" id="FNRA01000011">
    <property type="protein sequence ID" value="SEB12136.1"/>
    <property type="molecule type" value="Genomic_DNA"/>
</dbReference>
<dbReference type="InterPro" id="IPR036097">
    <property type="entry name" value="HisK_dim/P_sf"/>
</dbReference>
<dbReference type="Gene3D" id="1.10.287.130">
    <property type="match status" value="1"/>
</dbReference>
<dbReference type="FunFam" id="2.60.40.10:FF:000791">
    <property type="entry name" value="Two-component system sensor histidine kinase/response regulator"/>
    <property type="match status" value="1"/>
</dbReference>
<dbReference type="AlphaFoldDB" id="A0A1H4GR92"/>
<keyword evidence="4" id="KW-0812">Transmembrane</keyword>
<dbReference type="InterPro" id="IPR015943">
    <property type="entry name" value="WD40/YVTN_repeat-like_dom_sf"/>
</dbReference>
<dbReference type="PANTHER" id="PTHR43547">
    <property type="entry name" value="TWO-COMPONENT HISTIDINE KINASE"/>
    <property type="match status" value="1"/>
</dbReference>
<dbReference type="PANTHER" id="PTHR43547:SF2">
    <property type="entry name" value="HYBRID SIGNAL TRANSDUCTION HISTIDINE KINASE C"/>
    <property type="match status" value="1"/>
</dbReference>
<evidence type="ECO:0000256" key="1">
    <source>
        <dbReference type="ARBA" id="ARBA00000085"/>
    </source>
</evidence>
<dbReference type="InterPro" id="IPR011110">
    <property type="entry name" value="Reg_prop"/>
</dbReference>
<keyword evidence="4" id="KW-1133">Transmembrane helix</keyword>